<proteinExistence type="predicted"/>
<evidence type="ECO:0008006" key="5">
    <source>
        <dbReference type="Google" id="ProtNLM"/>
    </source>
</evidence>
<evidence type="ECO:0000256" key="2">
    <source>
        <dbReference type="SAM" id="SignalP"/>
    </source>
</evidence>
<gene>
    <name evidence="3" type="ORF">DFH08DRAFT_1008550</name>
</gene>
<evidence type="ECO:0000256" key="1">
    <source>
        <dbReference type="SAM" id="MobiDB-lite"/>
    </source>
</evidence>
<evidence type="ECO:0000313" key="3">
    <source>
        <dbReference type="EMBL" id="KAJ7346353.1"/>
    </source>
</evidence>
<feature type="region of interest" description="Disordered" evidence="1">
    <location>
        <begin position="133"/>
        <end position="172"/>
    </location>
</feature>
<name>A0AAD6ZZE5_9AGAR</name>
<reference evidence="3" key="1">
    <citation type="submission" date="2023-03" db="EMBL/GenBank/DDBJ databases">
        <title>Massive genome expansion in bonnet fungi (Mycena s.s.) driven by repeated elements and novel gene families across ecological guilds.</title>
        <authorList>
            <consortium name="Lawrence Berkeley National Laboratory"/>
            <person name="Harder C.B."/>
            <person name="Miyauchi S."/>
            <person name="Viragh M."/>
            <person name="Kuo A."/>
            <person name="Thoen E."/>
            <person name="Andreopoulos B."/>
            <person name="Lu D."/>
            <person name="Skrede I."/>
            <person name="Drula E."/>
            <person name="Henrissat B."/>
            <person name="Morin E."/>
            <person name="Kohler A."/>
            <person name="Barry K."/>
            <person name="LaButti K."/>
            <person name="Morin E."/>
            <person name="Salamov A."/>
            <person name="Lipzen A."/>
            <person name="Mereny Z."/>
            <person name="Hegedus B."/>
            <person name="Baldrian P."/>
            <person name="Stursova M."/>
            <person name="Weitz H."/>
            <person name="Taylor A."/>
            <person name="Grigoriev I.V."/>
            <person name="Nagy L.G."/>
            <person name="Martin F."/>
            <person name="Kauserud H."/>
        </authorList>
    </citation>
    <scope>NUCLEOTIDE SEQUENCE</scope>
    <source>
        <strain evidence="3">CBHHK002</strain>
    </source>
</reference>
<dbReference type="Proteomes" id="UP001218218">
    <property type="component" value="Unassembled WGS sequence"/>
</dbReference>
<comment type="caution">
    <text evidence="3">The sequence shown here is derived from an EMBL/GenBank/DDBJ whole genome shotgun (WGS) entry which is preliminary data.</text>
</comment>
<keyword evidence="4" id="KW-1185">Reference proteome</keyword>
<protein>
    <recommendedName>
        <fullName evidence="5">Extracellular membrane protein CFEM domain-containing protein</fullName>
    </recommendedName>
</protein>
<organism evidence="3 4">
    <name type="scientific">Mycena albidolilacea</name>
    <dbReference type="NCBI Taxonomy" id="1033008"/>
    <lineage>
        <taxon>Eukaryota</taxon>
        <taxon>Fungi</taxon>
        <taxon>Dikarya</taxon>
        <taxon>Basidiomycota</taxon>
        <taxon>Agaricomycotina</taxon>
        <taxon>Agaricomycetes</taxon>
        <taxon>Agaricomycetidae</taxon>
        <taxon>Agaricales</taxon>
        <taxon>Marasmiineae</taxon>
        <taxon>Mycenaceae</taxon>
        <taxon>Mycena</taxon>
    </lineage>
</organism>
<dbReference type="AlphaFoldDB" id="A0AAD6ZZE5"/>
<dbReference type="EMBL" id="JARIHO010000021">
    <property type="protein sequence ID" value="KAJ7346353.1"/>
    <property type="molecule type" value="Genomic_DNA"/>
</dbReference>
<feature type="signal peptide" evidence="2">
    <location>
        <begin position="1"/>
        <end position="15"/>
    </location>
</feature>
<keyword evidence="2" id="KW-0732">Signal</keyword>
<accession>A0AAD6ZZE5</accession>
<sequence length="286" mass="28587">MLPLTLLLFVAAVSAASSSSRSGSSVVPSSAAPSSSNSLGTPSNSALLPTLSGVSSCVSTCFETAVGADGCMSEAAVDCFCPNPKNFTAPFVACLTACPSEVPAAEALIQSFCAAAATPTSLSFPPFTPSASASSLSNSNSNSKSGSGSGSSTAPPSSAATSPSTSASTSPNAAMRLRMRGEGGLPLLQLGASGVAAGVAAGVVAGAGIARTAAGRFPSKRATPLRRTSHVGLRAHVPSPSPLDSPHHYPHPIAPGLYSFPYARTIALYDYTSHYPARTHAYPYFT</sequence>
<feature type="chain" id="PRO_5042057293" description="Extracellular membrane protein CFEM domain-containing protein" evidence="2">
    <location>
        <begin position="16"/>
        <end position="286"/>
    </location>
</feature>
<evidence type="ECO:0000313" key="4">
    <source>
        <dbReference type="Proteomes" id="UP001218218"/>
    </source>
</evidence>